<dbReference type="InterPro" id="IPR006603">
    <property type="entry name" value="PQ-loop_rpt"/>
</dbReference>
<evidence type="ECO:0000313" key="7">
    <source>
        <dbReference type="Proteomes" id="UP001150062"/>
    </source>
</evidence>
<evidence type="ECO:0000256" key="2">
    <source>
        <dbReference type="ARBA" id="ARBA00022692"/>
    </source>
</evidence>
<keyword evidence="7" id="KW-1185">Reference proteome</keyword>
<evidence type="ECO:0000313" key="6">
    <source>
        <dbReference type="EMBL" id="KAJ6226812.1"/>
    </source>
</evidence>
<proteinExistence type="predicted"/>
<dbReference type="Pfam" id="PF04193">
    <property type="entry name" value="PQ-loop"/>
    <property type="match status" value="2"/>
</dbReference>
<comment type="subcellular location">
    <subcellularLocation>
        <location evidence="1">Membrane</location>
        <topology evidence="1">Multi-pass membrane protein</topology>
    </subcellularLocation>
</comment>
<evidence type="ECO:0000256" key="4">
    <source>
        <dbReference type="ARBA" id="ARBA00023136"/>
    </source>
</evidence>
<dbReference type="PANTHER" id="PTHR16201:SF34">
    <property type="entry name" value="LYSOSOMAL AMINO ACID TRANSPORTER 1"/>
    <property type="match status" value="1"/>
</dbReference>
<dbReference type="PANTHER" id="PTHR16201">
    <property type="entry name" value="SEVEN TRANSMEMBRANE PROTEIN 1-RELATED"/>
    <property type="match status" value="1"/>
</dbReference>
<evidence type="ECO:0000256" key="1">
    <source>
        <dbReference type="ARBA" id="ARBA00004141"/>
    </source>
</evidence>
<keyword evidence="2 5" id="KW-0812">Transmembrane</keyword>
<feature type="transmembrane region" description="Helical" evidence="5">
    <location>
        <begin position="100"/>
        <end position="117"/>
    </location>
</feature>
<name>A0ABQ8X2D2_9EUKA</name>
<organism evidence="6 7">
    <name type="scientific">Anaeramoeba flamelloides</name>
    <dbReference type="NCBI Taxonomy" id="1746091"/>
    <lineage>
        <taxon>Eukaryota</taxon>
        <taxon>Metamonada</taxon>
        <taxon>Anaeramoebidae</taxon>
        <taxon>Anaeramoeba</taxon>
    </lineage>
</organism>
<feature type="transmembrane region" description="Helical" evidence="5">
    <location>
        <begin position="35"/>
        <end position="58"/>
    </location>
</feature>
<dbReference type="Proteomes" id="UP001150062">
    <property type="component" value="Unassembled WGS sequence"/>
</dbReference>
<comment type="caution">
    <text evidence="6">The sequence shown here is derived from an EMBL/GenBank/DDBJ whole genome shotgun (WGS) entry which is preliminary data.</text>
</comment>
<feature type="transmembrane region" description="Helical" evidence="5">
    <location>
        <begin position="252"/>
        <end position="271"/>
    </location>
</feature>
<feature type="transmembrane region" description="Helical" evidence="5">
    <location>
        <begin position="283"/>
        <end position="304"/>
    </location>
</feature>
<accession>A0ABQ8X2D2</accession>
<protein>
    <submittedName>
        <fullName evidence="6">Lysosomal amino acid transporter 1</fullName>
    </submittedName>
</protein>
<sequence length="329" mass="37667">MNILLGCTPAIKNGKHFNKAINKLMGDCIWSTKDYFSFFIGLSSILCWLTAQAPQVILNYKNKSSSSLSLALPVFWFVSDTIDSVGCFLANQLAPQKVSALYFWCLDVVLLSQYYYYSCVRKKKKQKNDFKKIDKKSINDRLPTLTEEDILNLESGLENSDNEEISSNLDSTVELKVVFFLLSIGVLGFIKFKTENICPNFVNRSLLGIKKSKIEYITGTVFGWVCQSIVFSSRMPQIYKNYKRKSTSGLSLQLFVAALFGNITYALGILLRSTEWSFLKTKLPWLLGSLGTLNFDLFIISQFYRYRKNSKQNNYSRILSNEYDQKNDN</sequence>
<keyword evidence="3 5" id="KW-1133">Transmembrane helix</keyword>
<dbReference type="EMBL" id="JAOAOG010000339">
    <property type="protein sequence ID" value="KAJ6226812.1"/>
    <property type="molecule type" value="Genomic_DNA"/>
</dbReference>
<reference evidence="6" key="1">
    <citation type="submission" date="2022-08" db="EMBL/GenBank/DDBJ databases">
        <title>Novel sulfate-reducing endosymbionts in the free-living metamonad Anaeramoeba.</title>
        <authorList>
            <person name="Jerlstrom-Hultqvist J."/>
            <person name="Cepicka I."/>
            <person name="Gallot-Lavallee L."/>
            <person name="Salas-Leiva D."/>
            <person name="Curtis B.A."/>
            <person name="Zahonova K."/>
            <person name="Pipaliya S."/>
            <person name="Dacks J."/>
            <person name="Roger A.J."/>
        </authorList>
    </citation>
    <scope>NUCLEOTIDE SEQUENCE</scope>
    <source>
        <strain evidence="6">Schooner1</strain>
    </source>
</reference>
<dbReference type="InterPro" id="IPR051415">
    <property type="entry name" value="LAAT-1"/>
</dbReference>
<keyword evidence="4 5" id="KW-0472">Membrane</keyword>
<gene>
    <name evidence="6" type="ORF">M0813_10346</name>
</gene>
<evidence type="ECO:0000256" key="3">
    <source>
        <dbReference type="ARBA" id="ARBA00022989"/>
    </source>
</evidence>
<dbReference type="SMART" id="SM00679">
    <property type="entry name" value="CTNS"/>
    <property type="match status" value="2"/>
</dbReference>
<dbReference type="Gene3D" id="1.20.1280.290">
    <property type="match status" value="2"/>
</dbReference>
<evidence type="ECO:0000256" key="5">
    <source>
        <dbReference type="SAM" id="Phobius"/>
    </source>
</evidence>